<feature type="transmembrane region" description="Helical" evidence="1">
    <location>
        <begin position="248"/>
        <end position="269"/>
    </location>
</feature>
<organism evidence="2 3">
    <name type="scientific">Anaerotignum lactatifermentans DSM 14214</name>
    <dbReference type="NCBI Taxonomy" id="1121323"/>
    <lineage>
        <taxon>Bacteria</taxon>
        <taxon>Bacillati</taxon>
        <taxon>Bacillota</taxon>
        <taxon>Clostridia</taxon>
        <taxon>Lachnospirales</taxon>
        <taxon>Anaerotignaceae</taxon>
        <taxon>Anaerotignum</taxon>
    </lineage>
</organism>
<name>A0A1M6YW93_9FIRM</name>
<feature type="transmembrane region" description="Helical" evidence="1">
    <location>
        <begin position="157"/>
        <end position="175"/>
    </location>
</feature>
<sequence>MTETFCGKDCDLCQEKLSEACRGCKEGPGRRFGGDCPIAECCRDKYHANCDTCQEAMSCTKRQQKDQMPQIRIAEAAAKEEKEVQKREKAKVLGKWLWILFWLLIASLITGLLSQDSLSQVSPRIYFIGTVSGIAIKVIYCLILLQLRHVEEKYGKAGICSIISALLAVVVLLVVENSIALALIMLLVATAIGLAVDYFFFYGNAAVLEDFDLEFSEKWKKLWTWNLICIGGMTAGICLMFLGIIGAILVIVGGLGVFVIGIMQLVYLYRMAVLFKEYT</sequence>
<dbReference type="Proteomes" id="UP000183975">
    <property type="component" value="Unassembled WGS sequence"/>
</dbReference>
<gene>
    <name evidence="2" type="ORF">SAMN02745138_03097</name>
</gene>
<reference evidence="2 3" key="1">
    <citation type="submission" date="2016-11" db="EMBL/GenBank/DDBJ databases">
        <authorList>
            <person name="Jaros S."/>
            <person name="Januszkiewicz K."/>
            <person name="Wedrychowicz H."/>
        </authorList>
    </citation>
    <scope>NUCLEOTIDE SEQUENCE [LARGE SCALE GENOMIC DNA]</scope>
    <source>
        <strain evidence="2 3">DSM 14214</strain>
    </source>
</reference>
<protein>
    <submittedName>
        <fullName evidence="2">Uncharacterized protein</fullName>
    </submittedName>
</protein>
<dbReference type="AlphaFoldDB" id="A0A1M6YW93"/>
<dbReference type="EMBL" id="FRAH01000080">
    <property type="protein sequence ID" value="SHL22373.1"/>
    <property type="molecule type" value="Genomic_DNA"/>
</dbReference>
<evidence type="ECO:0000313" key="2">
    <source>
        <dbReference type="EMBL" id="SHL22373.1"/>
    </source>
</evidence>
<keyword evidence="1" id="KW-0812">Transmembrane</keyword>
<keyword evidence="3" id="KW-1185">Reference proteome</keyword>
<feature type="transmembrane region" description="Helical" evidence="1">
    <location>
        <begin position="125"/>
        <end position="145"/>
    </location>
</feature>
<evidence type="ECO:0000256" key="1">
    <source>
        <dbReference type="SAM" id="Phobius"/>
    </source>
</evidence>
<dbReference type="OrthoDB" id="9803966at2"/>
<evidence type="ECO:0000313" key="3">
    <source>
        <dbReference type="Proteomes" id="UP000183975"/>
    </source>
</evidence>
<feature type="transmembrane region" description="Helical" evidence="1">
    <location>
        <begin position="96"/>
        <end position="113"/>
    </location>
</feature>
<proteinExistence type="predicted"/>
<keyword evidence="1" id="KW-0472">Membrane</keyword>
<feature type="transmembrane region" description="Helical" evidence="1">
    <location>
        <begin position="181"/>
        <end position="201"/>
    </location>
</feature>
<feature type="transmembrane region" description="Helical" evidence="1">
    <location>
        <begin position="222"/>
        <end position="242"/>
    </location>
</feature>
<dbReference type="RefSeq" id="WP_072853261.1">
    <property type="nucleotide sequence ID" value="NZ_FRAH01000080.1"/>
</dbReference>
<accession>A0A1M6YW93</accession>
<keyword evidence="1" id="KW-1133">Transmembrane helix</keyword>